<proteinExistence type="predicted"/>
<dbReference type="RefSeq" id="XP_007415831.1">
    <property type="nucleotide sequence ID" value="XM_007415769.1"/>
</dbReference>
<dbReference type="InterPro" id="IPR032675">
    <property type="entry name" value="LRR_dom_sf"/>
</dbReference>
<name>F4S312_MELLP</name>
<sequence>MDAQSLSEHRKPGIATEAYSSEFLCKLPSIAKHITQLKKTGANFSVWERQLKFMIHNLTGSSDYLLHELHKYDPKLNRAVLNLIFWSIDEELQQDLNIDGSAGDAFQVLLARCQSYPLTRADFPEEILDNIVNLVYQASSEENDCIEKRRLERMIQAPATGSAYVAYLDHCGPPILNTFQNLAVVNRRFHRLCLPKLWEKIQFPSALPAPISLWTEDILLRHGHLVRSLEFRLEDDRLVRDMHQFESERSLCDNTGVVPNPQGFMGYREKYGIGLGNVGELFKSCPSLASVSVTVPSFAYHHADWIAHITMGLKGPFRLIPQLQHLKLKYYSEDGISSEFVFDLLRQLPSLVSLELCGFKFRQKPTIEKSLGWNLGQHQKLRKVRFDNVTCEDGTWTLNSWPQRFENITVVFCSGLSPRVLHGLLSGSAPSLTELHIMLGHFPDEPHVNVQFDIPALKELSIIHSGNFDLLLRFENCKNIEAFYYSCPIDDDEWNSMKRYLSKYTWPKLSLLDFRPSIFFSNNKESAKMDVKEIWNSFKIKLLVNVEID</sequence>
<dbReference type="VEuPathDB" id="FungiDB:MELLADRAFT_79115"/>
<organism evidence="2">
    <name type="scientific">Melampsora larici-populina (strain 98AG31 / pathotype 3-4-7)</name>
    <name type="common">Poplar leaf rust fungus</name>
    <dbReference type="NCBI Taxonomy" id="747676"/>
    <lineage>
        <taxon>Eukaryota</taxon>
        <taxon>Fungi</taxon>
        <taxon>Dikarya</taxon>
        <taxon>Basidiomycota</taxon>
        <taxon>Pucciniomycotina</taxon>
        <taxon>Pucciniomycetes</taxon>
        <taxon>Pucciniales</taxon>
        <taxon>Melampsoraceae</taxon>
        <taxon>Melampsora</taxon>
    </lineage>
</organism>
<dbReference type="Proteomes" id="UP000001072">
    <property type="component" value="Unassembled WGS sequence"/>
</dbReference>
<dbReference type="KEGG" id="mlr:MELLADRAFT_79115"/>
<protein>
    <submittedName>
        <fullName evidence="1">Uncharacterized protein</fullName>
    </submittedName>
</protein>
<evidence type="ECO:0000313" key="1">
    <source>
        <dbReference type="EMBL" id="EGG00983.1"/>
    </source>
</evidence>
<accession>F4S312</accession>
<dbReference type="AlphaFoldDB" id="F4S312"/>
<keyword evidence="2" id="KW-1185">Reference proteome</keyword>
<dbReference type="InParanoid" id="F4S312"/>
<dbReference type="Gene3D" id="3.80.10.10">
    <property type="entry name" value="Ribonuclease Inhibitor"/>
    <property type="match status" value="1"/>
</dbReference>
<dbReference type="GeneID" id="18933217"/>
<dbReference type="EMBL" id="GL883142">
    <property type="protein sequence ID" value="EGG00983.1"/>
    <property type="molecule type" value="Genomic_DNA"/>
</dbReference>
<dbReference type="HOGENOM" id="CLU_038719_1_0_1"/>
<dbReference type="STRING" id="747676.F4S312"/>
<dbReference type="SUPFAM" id="SSF52047">
    <property type="entry name" value="RNI-like"/>
    <property type="match status" value="1"/>
</dbReference>
<gene>
    <name evidence="1" type="ORF">MELLADRAFT_79115</name>
</gene>
<reference evidence="2" key="1">
    <citation type="journal article" date="2011" name="Proc. Natl. Acad. Sci. U.S.A.">
        <title>Obligate biotrophy features unraveled by the genomic analysis of rust fungi.</title>
        <authorList>
            <person name="Duplessis S."/>
            <person name="Cuomo C.A."/>
            <person name="Lin Y.-C."/>
            <person name="Aerts A."/>
            <person name="Tisserant E."/>
            <person name="Veneault-Fourrey C."/>
            <person name="Joly D.L."/>
            <person name="Hacquard S."/>
            <person name="Amselem J."/>
            <person name="Cantarel B.L."/>
            <person name="Chiu R."/>
            <person name="Coutinho P.M."/>
            <person name="Feau N."/>
            <person name="Field M."/>
            <person name="Frey P."/>
            <person name="Gelhaye E."/>
            <person name="Goldberg J."/>
            <person name="Grabherr M.G."/>
            <person name="Kodira C.D."/>
            <person name="Kohler A."/>
            <person name="Kuees U."/>
            <person name="Lindquist E.A."/>
            <person name="Lucas S.M."/>
            <person name="Mago R."/>
            <person name="Mauceli E."/>
            <person name="Morin E."/>
            <person name="Murat C."/>
            <person name="Pangilinan J.L."/>
            <person name="Park R."/>
            <person name="Pearson M."/>
            <person name="Quesneville H."/>
            <person name="Rouhier N."/>
            <person name="Sakthikumar S."/>
            <person name="Salamov A.A."/>
            <person name="Schmutz J."/>
            <person name="Selles B."/>
            <person name="Shapiro H."/>
            <person name="Tanguay P."/>
            <person name="Tuskan G.A."/>
            <person name="Henrissat B."/>
            <person name="Van de Peer Y."/>
            <person name="Rouze P."/>
            <person name="Ellis J.G."/>
            <person name="Dodds P.N."/>
            <person name="Schein J.E."/>
            <person name="Zhong S."/>
            <person name="Hamelin R.C."/>
            <person name="Grigoriev I.V."/>
            <person name="Szabo L.J."/>
            <person name="Martin F."/>
        </authorList>
    </citation>
    <scope>NUCLEOTIDE SEQUENCE [LARGE SCALE GENOMIC DNA]</scope>
    <source>
        <strain evidence="2">98AG31 / pathotype 3-4-7</strain>
    </source>
</reference>
<evidence type="ECO:0000313" key="2">
    <source>
        <dbReference type="Proteomes" id="UP000001072"/>
    </source>
</evidence>